<name>A0A0F5ZRT6_STEMA</name>
<gene>
    <name evidence="1" type="ORF">VM57_01955</name>
</gene>
<accession>A0A0F5ZRT6</accession>
<organism evidence="1 2">
    <name type="scientific">Stenotrophomonas maltophilia</name>
    <name type="common">Pseudomonas maltophilia</name>
    <name type="synonym">Xanthomonas maltophilia</name>
    <dbReference type="NCBI Taxonomy" id="40324"/>
    <lineage>
        <taxon>Bacteria</taxon>
        <taxon>Pseudomonadati</taxon>
        <taxon>Pseudomonadota</taxon>
        <taxon>Gammaproteobacteria</taxon>
        <taxon>Lysobacterales</taxon>
        <taxon>Lysobacteraceae</taxon>
        <taxon>Stenotrophomonas</taxon>
        <taxon>Stenotrophomonas maltophilia group</taxon>
    </lineage>
</organism>
<evidence type="ECO:0000313" key="2">
    <source>
        <dbReference type="Proteomes" id="UP000243478"/>
    </source>
</evidence>
<dbReference type="AlphaFoldDB" id="A0A0F5ZRT6"/>
<reference evidence="1 2" key="1">
    <citation type="submission" date="2015-03" db="EMBL/GenBank/DDBJ databases">
        <title>Draft genome of Stenotrophomonas maltophila isolated from urine specimen.</title>
        <authorList>
            <person name="Murugan N."/>
            <person name="Malathi J."/>
            <person name="Umashankar V."/>
            <person name="Madhavan H."/>
        </authorList>
    </citation>
    <scope>NUCLEOTIDE SEQUENCE [LARGE SCALE GENOMIC DNA]</scope>
    <source>
        <strain evidence="1 2">JMNMN1</strain>
    </source>
</reference>
<dbReference type="PATRIC" id="fig|40324.63.peg.729"/>
<sequence>MVLLHRRVVVIQAQLAVAAFIASDVAVLLHGWPHGHRAEQAAAIVQNQFHLRFAIQLRQQGFQARDLRRIGVDTWSYTGHRRPPDCRVADRP</sequence>
<dbReference type="Proteomes" id="UP000243478">
    <property type="component" value="Unassembled WGS sequence"/>
</dbReference>
<comment type="caution">
    <text evidence="1">The sequence shown here is derived from an EMBL/GenBank/DDBJ whole genome shotgun (WGS) entry which is preliminary data.</text>
</comment>
<proteinExistence type="predicted"/>
<evidence type="ECO:0000313" key="1">
    <source>
        <dbReference type="EMBL" id="KKD57690.1"/>
    </source>
</evidence>
<dbReference type="EMBL" id="JZRZ01000004">
    <property type="protein sequence ID" value="KKD57690.1"/>
    <property type="molecule type" value="Genomic_DNA"/>
</dbReference>
<protein>
    <submittedName>
        <fullName evidence="1">Uncharacterized protein</fullName>
    </submittedName>
</protein>